<dbReference type="HAMAP" id="MF_00651">
    <property type="entry name" value="Nuclease_YqgF"/>
    <property type="match status" value="1"/>
</dbReference>
<organism evidence="6 7">
    <name type="scientific">Papaver atlanticum</name>
    <dbReference type="NCBI Taxonomy" id="357466"/>
    <lineage>
        <taxon>Eukaryota</taxon>
        <taxon>Viridiplantae</taxon>
        <taxon>Streptophyta</taxon>
        <taxon>Embryophyta</taxon>
        <taxon>Tracheophyta</taxon>
        <taxon>Spermatophyta</taxon>
        <taxon>Magnoliopsida</taxon>
        <taxon>Ranunculales</taxon>
        <taxon>Papaveraceae</taxon>
        <taxon>Papaveroideae</taxon>
        <taxon>Papaver</taxon>
    </lineage>
</organism>
<evidence type="ECO:0000256" key="1">
    <source>
        <dbReference type="ARBA" id="ARBA00022490"/>
    </source>
</evidence>
<keyword evidence="3" id="KW-0540">Nuclease</keyword>
<evidence type="ECO:0000256" key="2">
    <source>
        <dbReference type="ARBA" id="ARBA00022517"/>
    </source>
</evidence>
<dbReference type="GO" id="GO:0000967">
    <property type="term" value="P:rRNA 5'-end processing"/>
    <property type="evidence" value="ECO:0007669"/>
    <property type="project" value="TreeGrafter"/>
</dbReference>
<evidence type="ECO:0000313" key="6">
    <source>
        <dbReference type="EMBL" id="KAI3927969.1"/>
    </source>
</evidence>
<dbReference type="SUPFAM" id="SSF53098">
    <property type="entry name" value="Ribonuclease H-like"/>
    <property type="match status" value="1"/>
</dbReference>
<dbReference type="GO" id="GO:0016787">
    <property type="term" value="F:hydrolase activity"/>
    <property type="evidence" value="ECO:0007669"/>
    <property type="project" value="UniProtKB-KW"/>
</dbReference>
<reference evidence="6" key="1">
    <citation type="submission" date="2022-04" db="EMBL/GenBank/DDBJ databases">
        <title>A functionally conserved STORR gene fusion in Papaver species that diverged 16.8 million years ago.</title>
        <authorList>
            <person name="Catania T."/>
        </authorList>
    </citation>
    <scope>NUCLEOTIDE SEQUENCE</scope>
    <source>
        <strain evidence="6">S-188037</strain>
    </source>
</reference>
<gene>
    <name evidence="6" type="ORF">MKW98_023570</name>
</gene>
<dbReference type="Gene3D" id="3.30.420.140">
    <property type="entry name" value="YqgF/RNase H-like domain"/>
    <property type="match status" value="1"/>
</dbReference>
<evidence type="ECO:0000313" key="7">
    <source>
        <dbReference type="Proteomes" id="UP001202328"/>
    </source>
</evidence>
<dbReference type="GO" id="GO:0004518">
    <property type="term" value="F:nuclease activity"/>
    <property type="evidence" value="ECO:0007669"/>
    <property type="project" value="UniProtKB-KW"/>
</dbReference>
<dbReference type="EMBL" id="JAJJMB010007708">
    <property type="protein sequence ID" value="KAI3927969.1"/>
    <property type="molecule type" value="Genomic_DNA"/>
</dbReference>
<dbReference type="FunFam" id="3.30.420.140:FF:000009">
    <property type="entry name" value="Holliday junction resolvase"/>
    <property type="match status" value="1"/>
</dbReference>
<keyword evidence="4" id="KW-0378">Hydrolase</keyword>
<accession>A0AAD4SZ35</accession>
<name>A0AAD4SZ35_9MAGN</name>
<protein>
    <recommendedName>
        <fullName evidence="5">YqgF/RNase H-like domain-containing protein</fullName>
    </recommendedName>
</protein>
<dbReference type="CDD" id="cd16964">
    <property type="entry name" value="YqgF"/>
    <property type="match status" value="1"/>
</dbReference>
<keyword evidence="2" id="KW-0690">Ribosome biogenesis</keyword>
<dbReference type="NCBIfam" id="TIGR00250">
    <property type="entry name" value="RNAse_H_YqgF"/>
    <property type="match status" value="1"/>
</dbReference>
<evidence type="ECO:0000256" key="4">
    <source>
        <dbReference type="ARBA" id="ARBA00022801"/>
    </source>
</evidence>
<keyword evidence="1" id="KW-0963">Cytoplasm</keyword>
<sequence length="269" mass="30062">MTTYHIFAEPQTAVPLTTISICKDEMLQQLPVSLSVPKPSSSLHFLPINKKTKSSPIIIPSIRNGKRMSNSIRALVSLDDNTLIPSNAQRHKIDPKWRGGFSCGVDLGMSRTGIALSKGFTIRPLTVLELRGEKLELRLLQIAEEEEVDEFIVGLPKSADGKETPQSNKVRSVAGRFAVRAAERGWRVFLLDEYGTSMEALDFMIDMGVKKSARQGKLDAYAAMMVLQRYFSSSGERTELVLPKQLELQEKLRQGPPRDLDFFPEELDA</sequence>
<feature type="domain" description="YqgF/RNase H-like" evidence="5">
    <location>
        <begin position="100"/>
        <end position="200"/>
    </location>
</feature>
<dbReference type="InterPro" id="IPR012337">
    <property type="entry name" value="RNaseH-like_sf"/>
</dbReference>
<proteinExistence type="inferred from homology"/>
<dbReference type="PANTHER" id="PTHR33317">
    <property type="entry name" value="POLYNUCLEOTIDYL TRANSFERASE, RIBONUCLEASE H-LIKE SUPERFAMILY PROTEIN"/>
    <property type="match status" value="1"/>
</dbReference>
<keyword evidence="7" id="KW-1185">Reference proteome</keyword>
<comment type="caution">
    <text evidence="6">The sequence shown here is derived from an EMBL/GenBank/DDBJ whole genome shotgun (WGS) entry which is preliminary data.</text>
</comment>
<dbReference type="InterPro" id="IPR006641">
    <property type="entry name" value="YqgF/RNaseH-like_dom"/>
</dbReference>
<dbReference type="AlphaFoldDB" id="A0AAD4SZ35"/>
<dbReference type="InterPro" id="IPR005227">
    <property type="entry name" value="YqgF"/>
</dbReference>
<dbReference type="SMART" id="SM00732">
    <property type="entry name" value="YqgFc"/>
    <property type="match status" value="1"/>
</dbReference>
<dbReference type="InterPro" id="IPR037027">
    <property type="entry name" value="YqgF/RNaseH-like_dom_sf"/>
</dbReference>
<dbReference type="PANTHER" id="PTHR33317:SF4">
    <property type="entry name" value="POLYNUCLEOTIDYL TRANSFERASE, RIBONUCLEASE H-LIKE SUPERFAMILY PROTEIN"/>
    <property type="match status" value="1"/>
</dbReference>
<dbReference type="Pfam" id="PF03652">
    <property type="entry name" value="RuvX"/>
    <property type="match status" value="1"/>
</dbReference>
<dbReference type="Proteomes" id="UP001202328">
    <property type="component" value="Unassembled WGS sequence"/>
</dbReference>
<evidence type="ECO:0000256" key="3">
    <source>
        <dbReference type="ARBA" id="ARBA00022722"/>
    </source>
</evidence>
<evidence type="ECO:0000259" key="5">
    <source>
        <dbReference type="SMART" id="SM00732"/>
    </source>
</evidence>